<protein>
    <recommendedName>
        <fullName evidence="1">Ribbon-helix-helix domain-containing protein</fullName>
    </recommendedName>
</protein>
<keyword evidence="2" id="KW-0614">Plasmid</keyword>
<dbReference type="AlphaFoldDB" id="A0A235HAI0"/>
<sequence>MLSAENRQDRARPRRVVNKLLVSRNLKTMSSRTSVRLERQLWDAYDEICVDQKMTRNQLSMRIDEARPEAVNFTAAVRVLITAYFRCSINEEDEVVALRKALFVMAGSWAMAE</sequence>
<dbReference type="Proteomes" id="UP000215367">
    <property type="component" value="Unassembled WGS sequence"/>
</dbReference>
<dbReference type="Pfam" id="PF13467">
    <property type="entry name" value="RHH_4"/>
    <property type="match status" value="1"/>
</dbReference>
<name>A0A235HAI0_AZOBR</name>
<gene>
    <name evidence="2" type="ORF">CHT98_20205</name>
</gene>
<dbReference type="EMBL" id="NOWT01000021">
    <property type="protein sequence ID" value="OYD82523.1"/>
    <property type="molecule type" value="Genomic_DNA"/>
</dbReference>
<reference evidence="2 3" key="1">
    <citation type="submission" date="2017-07" db="EMBL/GenBank/DDBJ databases">
        <title>Whole genome sequence of Azospirillum brasilense 2A1, a potential biofertilizer strain.</title>
        <authorList>
            <person name="Fontana C.A."/>
            <person name="Toffoli L.M."/>
            <person name="Salazar S.M."/>
            <person name="Puglisi E."/>
            <person name="Pedraza R."/>
            <person name="Bassi D."/>
            <person name="Cocconcelli P.S."/>
        </authorList>
    </citation>
    <scope>NUCLEOTIDE SEQUENCE [LARGE SCALE GENOMIC DNA]</scope>
    <source>
        <strain evidence="2 3">2A1</strain>
        <plasmid evidence="2">unnamed</plasmid>
    </source>
</reference>
<feature type="domain" description="Ribbon-helix-helix" evidence="1">
    <location>
        <begin position="22"/>
        <end position="84"/>
    </location>
</feature>
<dbReference type="InterPro" id="IPR038268">
    <property type="entry name" value="RHH_sf"/>
</dbReference>
<organism evidence="2 3">
    <name type="scientific">Azospirillum brasilense</name>
    <dbReference type="NCBI Taxonomy" id="192"/>
    <lineage>
        <taxon>Bacteria</taxon>
        <taxon>Pseudomonadati</taxon>
        <taxon>Pseudomonadota</taxon>
        <taxon>Alphaproteobacteria</taxon>
        <taxon>Rhodospirillales</taxon>
        <taxon>Azospirillaceae</taxon>
        <taxon>Azospirillum</taxon>
    </lineage>
</organism>
<geneLocation type="plasmid" evidence="2">
    <name>unnamed</name>
</geneLocation>
<comment type="caution">
    <text evidence="2">The sequence shown here is derived from an EMBL/GenBank/DDBJ whole genome shotgun (WGS) entry which is preliminary data.</text>
</comment>
<evidence type="ECO:0000313" key="2">
    <source>
        <dbReference type="EMBL" id="OYD82523.1"/>
    </source>
</evidence>
<dbReference type="Gene3D" id="1.10.3990.20">
    <property type="entry name" value="protein bp1543"/>
    <property type="match status" value="1"/>
</dbReference>
<evidence type="ECO:0000259" key="1">
    <source>
        <dbReference type="Pfam" id="PF13467"/>
    </source>
</evidence>
<accession>A0A235HAI0</accession>
<dbReference type="InterPro" id="IPR027373">
    <property type="entry name" value="RHH_dom"/>
</dbReference>
<proteinExistence type="predicted"/>
<dbReference type="RefSeq" id="WP_094305281.1">
    <property type="nucleotide sequence ID" value="NZ_NOWT01000021.1"/>
</dbReference>
<evidence type="ECO:0000313" key="3">
    <source>
        <dbReference type="Proteomes" id="UP000215367"/>
    </source>
</evidence>